<keyword evidence="2" id="KW-0812">Transmembrane</keyword>
<feature type="transmembrane region" description="Helical" evidence="2">
    <location>
        <begin position="489"/>
        <end position="510"/>
    </location>
</feature>
<dbReference type="RefSeq" id="WP_016340645.1">
    <property type="nucleotide sequence ID" value="NC_021284.1"/>
</dbReference>
<evidence type="ECO:0000256" key="1">
    <source>
        <dbReference type="SAM" id="MobiDB-lite"/>
    </source>
</evidence>
<organism evidence="3 4">
    <name type="scientific">Spiroplasma syrphidicola EA-1</name>
    <dbReference type="NCBI Taxonomy" id="1276229"/>
    <lineage>
        <taxon>Bacteria</taxon>
        <taxon>Bacillati</taxon>
        <taxon>Mycoplasmatota</taxon>
        <taxon>Mollicutes</taxon>
        <taxon>Entomoplasmatales</taxon>
        <taxon>Spiroplasmataceae</taxon>
        <taxon>Spiroplasma</taxon>
    </lineage>
</organism>
<feature type="transmembrane region" description="Helical" evidence="2">
    <location>
        <begin position="428"/>
        <end position="448"/>
    </location>
</feature>
<feature type="region of interest" description="Disordered" evidence="1">
    <location>
        <begin position="314"/>
        <end position="337"/>
    </location>
</feature>
<keyword evidence="4" id="KW-1185">Reference proteome</keyword>
<dbReference type="KEGG" id="ssyr:SSYRP_v1c04050"/>
<dbReference type="STRING" id="1276229.SSYRP_v1c04050"/>
<gene>
    <name evidence="3" type="ORF">SSYRP_v1c04050</name>
</gene>
<dbReference type="PATRIC" id="fig|1276229.3.peg.402"/>
<dbReference type="AlphaFoldDB" id="R4U5W9"/>
<dbReference type="HOGENOM" id="CLU_524696_0_0_14"/>
<name>R4U5W9_9MOLU</name>
<protein>
    <recommendedName>
        <fullName evidence="5">Transmembrane protein</fullName>
    </recommendedName>
</protein>
<dbReference type="EMBL" id="CP005078">
    <property type="protein sequence ID" value="AGM25998.1"/>
    <property type="molecule type" value="Genomic_DNA"/>
</dbReference>
<feature type="transmembrane region" description="Helical" evidence="2">
    <location>
        <begin position="370"/>
        <end position="395"/>
    </location>
</feature>
<evidence type="ECO:0000256" key="2">
    <source>
        <dbReference type="SAM" id="Phobius"/>
    </source>
</evidence>
<evidence type="ECO:0008006" key="5">
    <source>
        <dbReference type="Google" id="ProtNLM"/>
    </source>
</evidence>
<keyword evidence="2" id="KW-1133">Transmembrane helix</keyword>
<feature type="compositionally biased region" description="Polar residues" evidence="1">
    <location>
        <begin position="321"/>
        <end position="337"/>
    </location>
</feature>
<feature type="transmembrane region" description="Helical" evidence="2">
    <location>
        <begin position="455"/>
        <end position="477"/>
    </location>
</feature>
<keyword evidence="2" id="KW-0472">Membrane</keyword>
<dbReference type="OrthoDB" id="9817894at2"/>
<evidence type="ECO:0000313" key="3">
    <source>
        <dbReference type="EMBL" id="AGM25998.1"/>
    </source>
</evidence>
<dbReference type="Proteomes" id="UP000013963">
    <property type="component" value="Chromosome"/>
</dbReference>
<feature type="compositionally biased region" description="Polar residues" evidence="1">
    <location>
        <begin position="186"/>
        <end position="196"/>
    </location>
</feature>
<evidence type="ECO:0000313" key="4">
    <source>
        <dbReference type="Proteomes" id="UP000013963"/>
    </source>
</evidence>
<proteinExistence type="predicted"/>
<feature type="region of interest" description="Disordered" evidence="1">
    <location>
        <begin position="185"/>
        <end position="207"/>
    </location>
</feature>
<sequence length="519" mass="59631">MKSNEIKILDVKPFKKQVNINKPEEVGLIPEQINVHNMNHHFFIQTKTPLKTKTPPIKLNNEIIRRPEKVDIKEVKSNNQKAIINNKVGTSKTLGDAKKADKNNIYEQARLIAKKIVAGEKPKPTSVNDNFKKANQDLLKPILKPEIKKVEVLKKKELEPVIMNPDYSPPAPNLVDQFTKVEEKNTAQPKLTQKRTASPKITPKTQHNLGKLFPHLRNNDCLNNQNSNDIIAKYQYSNSEVEIDINKRPNLEAITPEETITKEIIELPVEENLGNNKYRELNSDGESDVNQINNFYASLFSSSDEELGIKKQRKQKKKDNQANINDKNNHQLHNTNPSFGYNYMVKVRNNGTQKIKRVSKHKIIKWKNPLFFSGRIFTLIGFCGILSLILLANIIPTSGFNFFPVMEELLGPLTLGFNPNSYFNSAEVFNLIVMTLYLLFIILPILFVQDRRIWLWYLLIINTIFIAYLLFIMIYQYGFLVTTIKIEFLLVEIGLVSCLIISQICFGFGLKTYFSNKSV</sequence>
<accession>R4U5W9</accession>
<reference evidence="3 4" key="1">
    <citation type="journal article" date="2013" name="Genome Biol. Evol.">
        <title>Complete genomes of two dipteran-associated spiroplasmas provided insights into the origin, dynamics, and impacts of viral invasion in spiroplasma.</title>
        <authorList>
            <person name="Ku C."/>
            <person name="Lo W.S."/>
            <person name="Chen L.L."/>
            <person name="Kuo C.H."/>
        </authorList>
    </citation>
    <scope>NUCLEOTIDE SEQUENCE [LARGE SCALE GENOMIC DNA]</scope>
    <source>
        <strain evidence="3">EA-1</strain>
    </source>
</reference>